<sequence length="46" mass="5369">MIVNAATGFCDDFVAHFNNNFEIKIYVMSFIRNKTKSDRFLTSSKF</sequence>
<evidence type="ECO:0000313" key="1">
    <source>
        <dbReference type="EMBL" id="SFP38647.1"/>
    </source>
</evidence>
<name>A0A1I5PXH3_9FIRM</name>
<evidence type="ECO:0000313" key="2">
    <source>
        <dbReference type="Proteomes" id="UP000182624"/>
    </source>
</evidence>
<keyword evidence="2" id="KW-1185">Reference proteome</keyword>
<gene>
    <name evidence="1" type="ORF">SAMN04487928_101190</name>
</gene>
<dbReference type="Proteomes" id="UP000182624">
    <property type="component" value="Unassembled WGS sequence"/>
</dbReference>
<protein>
    <submittedName>
        <fullName evidence="1">Uncharacterized protein</fullName>
    </submittedName>
</protein>
<dbReference type="EMBL" id="FOXO01000001">
    <property type="protein sequence ID" value="SFP38647.1"/>
    <property type="molecule type" value="Genomic_DNA"/>
</dbReference>
<reference evidence="2" key="1">
    <citation type="submission" date="2016-10" db="EMBL/GenBank/DDBJ databases">
        <authorList>
            <person name="Varghese N."/>
            <person name="Submissions S."/>
        </authorList>
    </citation>
    <scope>NUCLEOTIDE SEQUENCE [LARGE SCALE GENOMIC DNA]</scope>
    <source>
        <strain evidence="2">P18</strain>
    </source>
</reference>
<organism evidence="1 2">
    <name type="scientific">Butyrivibrio proteoclasticus</name>
    <dbReference type="NCBI Taxonomy" id="43305"/>
    <lineage>
        <taxon>Bacteria</taxon>
        <taxon>Bacillati</taxon>
        <taxon>Bacillota</taxon>
        <taxon>Clostridia</taxon>
        <taxon>Lachnospirales</taxon>
        <taxon>Lachnospiraceae</taxon>
        <taxon>Butyrivibrio</taxon>
    </lineage>
</organism>
<accession>A0A1I5PXH3</accession>
<proteinExistence type="predicted"/>
<dbReference type="AlphaFoldDB" id="A0A1I5PXH3"/>